<gene>
    <name evidence="3" type="ORF">A2Y62_02725</name>
</gene>
<dbReference type="SUPFAM" id="SSF53756">
    <property type="entry name" value="UDP-Glycosyltransferase/glycogen phosphorylase"/>
    <property type="match status" value="1"/>
</dbReference>
<feature type="domain" description="Glycosyl transferase family 1" evidence="1">
    <location>
        <begin position="193"/>
        <end position="366"/>
    </location>
</feature>
<accession>A0A1F5VXX5</accession>
<protein>
    <recommendedName>
        <fullName evidence="5">Glycosyl transferase family 1 domain-containing protein</fullName>
    </recommendedName>
</protein>
<dbReference type="Pfam" id="PF13439">
    <property type="entry name" value="Glyco_transf_4"/>
    <property type="match status" value="1"/>
</dbReference>
<reference evidence="3 4" key="1">
    <citation type="journal article" date="2016" name="Nat. Commun.">
        <title>Thousands of microbial genomes shed light on interconnected biogeochemical processes in an aquifer system.</title>
        <authorList>
            <person name="Anantharaman K."/>
            <person name="Brown C.T."/>
            <person name="Hug L.A."/>
            <person name="Sharon I."/>
            <person name="Castelle C.J."/>
            <person name="Probst A.J."/>
            <person name="Thomas B.C."/>
            <person name="Singh A."/>
            <person name="Wilkins M.J."/>
            <person name="Karaoz U."/>
            <person name="Brodie E.L."/>
            <person name="Williams K.H."/>
            <person name="Hubbard S.S."/>
            <person name="Banfield J.F."/>
        </authorList>
    </citation>
    <scope>NUCLEOTIDE SEQUENCE [LARGE SCALE GENOMIC DNA]</scope>
</reference>
<dbReference type="Proteomes" id="UP000178943">
    <property type="component" value="Unassembled WGS sequence"/>
</dbReference>
<dbReference type="PANTHER" id="PTHR45947">
    <property type="entry name" value="SULFOQUINOVOSYL TRANSFERASE SQD2"/>
    <property type="match status" value="1"/>
</dbReference>
<feature type="domain" description="Glycosyltransferase subfamily 4-like N-terminal" evidence="2">
    <location>
        <begin position="86"/>
        <end position="191"/>
    </location>
</feature>
<dbReference type="InterPro" id="IPR028098">
    <property type="entry name" value="Glyco_trans_4-like_N"/>
</dbReference>
<organism evidence="3 4">
    <name type="scientific">Candidatus Fischerbacteria bacterium RBG_13_37_8</name>
    <dbReference type="NCBI Taxonomy" id="1817863"/>
    <lineage>
        <taxon>Bacteria</taxon>
        <taxon>Candidatus Fischeribacteriota</taxon>
    </lineage>
</organism>
<evidence type="ECO:0000259" key="1">
    <source>
        <dbReference type="Pfam" id="PF00534"/>
    </source>
</evidence>
<dbReference type="Pfam" id="PF00534">
    <property type="entry name" value="Glycos_transf_1"/>
    <property type="match status" value="1"/>
</dbReference>
<evidence type="ECO:0000313" key="3">
    <source>
        <dbReference type="EMBL" id="OGF68258.1"/>
    </source>
</evidence>
<dbReference type="Gene3D" id="3.40.50.2000">
    <property type="entry name" value="Glycogen Phosphorylase B"/>
    <property type="match status" value="2"/>
</dbReference>
<dbReference type="PANTHER" id="PTHR45947:SF14">
    <property type="entry name" value="SLL1723 PROTEIN"/>
    <property type="match status" value="1"/>
</dbReference>
<dbReference type="AlphaFoldDB" id="A0A1F5VXX5"/>
<comment type="caution">
    <text evidence="3">The sequence shown here is derived from an EMBL/GenBank/DDBJ whole genome shotgun (WGS) entry which is preliminary data.</text>
</comment>
<evidence type="ECO:0000259" key="2">
    <source>
        <dbReference type="Pfam" id="PF13439"/>
    </source>
</evidence>
<dbReference type="InterPro" id="IPR050194">
    <property type="entry name" value="Glycosyltransferase_grp1"/>
</dbReference>
<evidence type="ECO:0000313" key="4">
    <source>
        <dbReference type="Proteomes" id="UP000178943"/>
    </source>
</evidence>
<sequence length="410" mass="47560">MAVMSNKCVAHVVRKVLPPTVSFIKNQIACHIRYTPCIVFKEYIKSNLAKELNSSFSYFYCEEKKQGFKKVFSYFLYKYFRKLTSEDIENSISFIRKNNASVLHFHYGTDARVFCEIVKKLRIPSVVSFYGYDCSSFPQRYFGYGRRYLQKMFKTVDYCIAMSDDMKEDLLGLGCPGNKIIVHYSGFESDRFYFKRNYTDNNKIILLITSALEEKKGHLFLLQALKKAISQTKTALQLRIVGSGPMENKLKAYITENRLEKYVFFTGRLEYLSEEFLKEFQNADIFVHPSITCKTQEKEGIPGAIAEAMATGIPIISTFHAGIPAIIQHESTGYLVEEWDIDTLANYICLLAEDVNERRKIGQNAQYFALHFLDIKNKEDELEQIYDFAINQYNRKNGEKTEIFTPKLIL</sequence>
<name>A0A1F5VXX5_9BACT</name>
<dbReference type="InterPro" id="IPR001296">
    <property type="entry name" value="Glyco_trans_1"/>
</dbReference>
<dbReference type="EMBL" id="MFGW01000006">
    <property type="protein sequence ID" value="OGF68258.1"/>
    <property type="molecule type" value="Genomic_DNA"/>
</dbReference>
<dbReference type="STRING" id="1817863.A2Y62_02725"/>
<proteinExistence type="predicted"/>
<dbReference type="GO" id="GO:0016757">
    <property type="term" value="F:glycosyltransferase activity"/>
    <property type="evidence" value="ECO:0007669"/>
    <property type="project" value="InterPro"/>
</dbReference>
<evidence type="ECO:0008006" key="5">
    <source>
        <dbReference type="Google" id="ProtNLM"/>
    </source>
</evidence>